<dbReference type="InterPro" id="IPR008448">
    <property type="entry name" value="RNA_pol_7kDa_chordopoxvir"/>
</dbReference>
<keyword evidence="13" id="KW-1185">Reference proteome</keyword>
<dbReference type="KEGG" id="vg:4363340"/>
<accession>Q070H4</accession>
<organismHost>
    <name type="scientific">Crocodylus porosus</name>
    <name type="common">Saltwater crocodile</name>
    <name type="synonym">Estuarine crocodile</name>
    <dbReference type="NCBI Taxonomy" id="8502"/>
</organismHost>
<dbReference type="GO" id="GO:0006351">
    <property type="term" value="P:DNA-templated transcription"/>
    <property type="evidence" value="ECO:0007669"/>
    <property type="project" value="InterPro"/>
</dbReference>
<keyword evidence="7" id="KW-0808">Transferase</keyword>
<keyword evidence="6" id="KW-0244">Early protein</keyword>
<organismHost>
    <name type="scientific">Crocodylus johnstoni</name>
    <name type="common">Australian freshwater crocodile</name>
    <dbReference type="NCBI Taxonomy" id="184234"/>
</organismHost>
<dbReference type="RefSeq" id="YP_784267.1">
    <property type="nucleotide sequence ID" value="NC_008030.1"/>
</dbReference>
<dbReference type="EMBL" id="DQ356948">
    <property type="protein sequence ID" value="ABJ08968.1"/>
    <property type="molecule type" value="Genomic_DNA"/>
</dbReference>
<protein>
    <recommendedName>
        <fullName evidence="4">DNA-directed RNA polymerase 7 kDa subunit</fullName>
        <ecNumber evidence="3">2.7.7.6</ecNumber>
    </recommendedName>
</protein>
<evidence type="ECO:0000256" key="11">
    <source>
        <dbReference type="ARBA" id="ARBA00048552"/>
    </source>
</evidence>
<gene>
    <name evidence="12" type="ORF">CRV077</name>
</gene>
<sequence>MVFPMVCSTCGFDLTEARYRLIVQKATLSDVLATFSRPCCRIKLSTQIEPPRNLTILPMLDVN</sequence>
<evidence type="ECO:0000256" key="5">
    <source>
        <dbReference type="ARBA" id="ARBA00022478"/>
    </source>
</evidence>
<evidence type="ECO:0000256" key="7">
    <source>
        <dbReference type="ARBA" id="ARBA00022679"/>
    </source>
</evidence>
<reference evidence="12 13" key="1">
    <citation type="journal article" date="2006" name="J. Virol.">
        <title>Genome of crocodilepox virus.</title>
        <authorList>
            <person name="Afonso C.L."/>
            <person name="Tulman E.R."/>
            <person name="Delhon G."/>
            <person name="Lu Z."/>
            <person name="Viljoen G.J."/>
            <person name="Wallace D.B."/>
            <person name="Kutish G.F."/>
            <person name="Rock D.L."/>
        </authorList>
    </citation>
    <scope>NUCLEOTIDE SEQUENCE [LARGE SCALE GENOMIC DNA]</scope>
    <source>
        <strain evidence="13">Isolate Crocodylus niloticus/Zimbabwe/Ume/2001</strain>
    </source>
</reference>
<evidence type="ECO:0000256" key="1">
    <source>
        <dbReference type="ARBA" id="ARBA00004328"/>
    </source>
</evidence>
<organismHost>
    <name type="scientific">Crocodylus niloticus</name>
    <name type="common">Nile crocodile</name>
    <name type="synonym">African crocodile</name>
    <dbReference type="NCBI Taxonomy" id="8501"/>
</organismHost>
<evidence type="ECO:0000256" key="8">
    <source>
        <dbReference type="ARBA" id="ARBA00022695"/>
    </source>
</evidence>
<evidence type="ECO:0000313" key="12">
    <source>
        <dbReference type="EMBL" id="ABJ08968.1"/>
    </source>
</evidence>
<proteinExistence type="inferred from homology"/>
<dbReference type="GO" id="GO:0044423">
    <property type="term" value="C:virion component"/>
    <property type="evidence" value="ECO:0007669"/>
    <property type="project" value="UniProtKB-KW"/>
</dbReference>
<keyword evidence="9" id="KW-0946">Virion</keyword>
<keyword evidence="5" id="KW-0240">DNA-directed RNA polymerase</keyword>
<evidence type="ECO:0000256" key="3">
    <source>
        <dbReference type="ARBA" id="ARBA00012418"/>
    </source>
</evidence>
<name>Q070H4_CPRVZ</name>
<dbReference type="Proteomes" id="UP000011300">
    <property type="component" value="Segment"/>
</dbReference>
<comment type="subcellular location">
    <subcellularLocation>
        <location evidence="1">Virion</location>
    </subcellularLocation>
</comment>
<organism evidence="12 13">
    <name type="scientific">Nile crocodilepox virus (isolate Crocodylus niloticus/Zimbabwe/Ume/2001)</name>
    <name type="common">CRV</name>
    <dbReference type="NCBI Taxonomy" id="1289473"/>
    <lineage>
        <taxon>Viruses</taxon>
        <taxon>Varidnaviria</taxon>
        <taxon>Bamfordvirae</taxon>
        <taxon>Nucleocytoviricota</taxon>
        <taxon>Pokkesviricetes</taxon>
        <taxon>Chitovirales</taxon>
        <taxon>Poxviridae</taxon>
        <taxon>Chordopoxvirinae</taxon>
        <taxon>Crocodylidpoxvirus</taxon>
        <taxon>Crocodylidpoxvirus nilecrocodilepox</taxon>
        <taxon>Nile crocodilepox virus</taxon>
    </lineage>
</organism>
<dbReference type="GO" id="GO:0003899">
    <property type="term" value="F:DNA-directed RNA polymerase activity"/>
    <property type="evidence" value="ECO:0007669"/>
    <property type="project" value="UniProtKB-EC"/>
</dbReference>
<evidence type="ECO:0000313" key="13">
    <source>
        <dbReference type="Proteomes" id="UP000011300"/>
    </source>
</evidence>
<keyword evidence="10" id="KW-0804">Transcription</keyword>
<evidence type="ECO:0000256" key="4">
    <source>
        <dbReference type="ARBA" id="ARBA00020349"/>
    </source>
</evidence>
<dbReference type="GeneID" id="4363340"/>
<dbReference type="GO" id="GO:0003677">
    <property type="term" value="F:DNA binding"/>
    <property type="evidence" value="ECO:0007669"/>
    <property type="project" value="InterPro"/>
</dbReference>
<comment type="catalytic activity">
    <reaction evidence="11">
        <text>RNA(n) + a ribonucleoside 5'-triphosphate = RNA(n+1) + diphosphate</text>
        <dbReference type="Rhea" id="RHEA:21248"/>
        <dbReference type="Rhea" id="RHEA-COMP:14527"/>
        <dbReference type="Rhea" id="RHEA-COMP:17342"/>
        <dbReference type="ChEBI" id="CHEBI:33019"/>
        <dbReference type="ChEBI" id="CHEBI:61557"/>
        <dbReference type="ChEBI" id="CHEBI:140395"/>
        <dbReference type="EC" id="2.7.7.6"/>
    </reaction>
</comment>
<dbReference type="EC" id="2.7.7.6" evidence="3"/>
<evidence type="ECO:0000256" key="9">
    <source>
        <dbReference type="ARBA" id="ARBA00022844"/>
    </source>
</evidence>
<evidence type="ECO:0000256" key="2">
    <source>
        <dbReference type="ARBA" id="ARBA00007961"/>
    </source>
</evidence>
<comment type="similarity">
    <text evidence="2">Belongs to the poxviridae DNA-directed RNA polymerase 7 kDa subunit family.</text>
</comment>
<dbReference type="GO" id="GO:0000428">
    <property type="term" value="C:DNA-directed RNA polymerase complex"/>
    <property type="evidence" value="ECO:0007669"/>
    <property type="project" value="UniProtKB-KW"/>
</dbReference>
<evidence type="ECO:0000256" key="6">
    <source>
        <dbReference type="ARBA" id="ARBA00022518"/>
    </source>
</evidence>
<dbReference type="Pfam" id="PF05864">
    <property type="entry name" value="Chordopox_RPO7"/>
    <property type="match status" value="1"/>
</dbReference>
<keyword evidence="8" id="KW-0548">Nucleotidyltransferase</keyword>
<evidence type="ECO:0000256" key="10">
    <source>
        <dbReference type="ARBA" id="ARBA00023163"/>
    </source>
</evidence>